<dbReference type="GO" id="GO:0016787">
    <property type="term" value="F:hydrolase activity"/>
    <property type="evidence" value="ECO:0007669"/>
    <property type="project" value="UniProtKB-KW"/>
</dbReference>
<dbReference type="KEGG" id="bfo:118418077"/>
<reference evidence="6" key="1">
    <citation type="journal article" date="2020" name="Nat. Ecol. Evol.">
        <title>Deeply conserved synteny resolves early events in vertebrate evolution.</title>
        <authorList>
            <person name="Simakov O."/>
            <person name="Marletaz F."/>
            <person name="Yue J.X."/>
            <person name="O'Connell B."/>
            <person name="Jenkins J."/>
            <person name="Brandt A."/>
            <person name="Calef R."/>
            <person name="Tung C.H."/>
            <person name="Huang T.K."/>
            <person name="Schmutz J."/>
            <person name="Satoh N."/>
            <person name="Yu J.K."/>
            <person name="Putnam N.H."/>
            <person name="Green R.E."/>
            <person name="Rokhsar D.S."/>
        </authorList>
    </citation>
    <scope>NUCLEOTIDE SEQUENCE [LARGE SCALE GENOMIC DNA]</scope>
    <source>
        <strain evidence="6">S238N-H82</strain>
    </source>
</reference>
<comment type="similarity">
    <text evidence="1 3">Belongs to the type-B carboxylesterase/lipase family.</text>
</comment>
<dbReference type="PANTHER" id="PTHR11559">
    <property type="entry name" value="CARBOXYLESTERASE"/>
    <property type="match status" value="1"/>
</dbReference>
<feature type="domain" description="Carboxylesterase type B" evidence="5">
    <location>
        <begin position="16"/>
        <end position="545"/>
    </location>
</feature>
<dbReference type="RefSeq" id="XP_035679798.1">
    <property type="nucleotide sequence ID" value="XM_035823905.1"/>
</dbReference>
<dbReference type="Pfam" id="PF00135">
    <property type="entry name" value="COesterase"/>
    <property type="match status" value="1"/>
</dbReference>
<gene>
    <name evidence="7" type="primary">LOC118418077</name>
</gene>
<dbReference type="InterPro" id="IPR019826">
    <property type="entry name" value="Carboxylesterase_B_AS"/>
</dbReference>
<dbReference type="Gene3D" id="3.40.50.1820">
    <property type="entry name" value="alpha/beta hydrolase"/>
    <property type="match status" value="1"/>
</dbReference>
<evidence type="ECO:0000256" key="1">
    <source>
        <dbReference type="ARBA" id="ARBA00005964"/>
    </source>
</evidence>
<evidence type="ECO:0000256" key="3">
    <source>
        <dbReference type="RuleBase" id="RU361235"/>
    </source>
</evidence>
<dbReference type="Proteomes" id="UP000001554">
    <property type="component" value="Chromosome 6"/>
</dbReference>
<evidence type="ECO:0000259" key="5">
    <source>
        <dbReference type="Pfam" id="PF00135"/>
    </source>
</evidence>
<reference evidence="7" key="2">
    <citation type="submission" date="2025-08" db="UniProtKB">
        <authorList>
            <consortium name="RefSeq"/>
        </authorList>
    </citation>
    <scope>IDENTIFICATION</scope>
    <source>
        <strain evidence="7">S238N-H82</strain>
        <tissue evidence="7">Testes</tissue>
    </source>
</reference>
<dbReference type="OMA" id="FPVQMEQ"/>
<keyword evidence="6" id="KW-1185">Reference proteome</keyword>
<evidence type="ECO:0000256" key="2">
    <source>
        <dbReference type="ARBA" id="ARBA00022801"/>
    </source>
</evidence>
<dbReference type="InterPro" id="IPR050309">
    <property type="entry name" value="Type-B_Carboxylest/Lipase"/>
</dbReference>
<dbReference type="AlphaFoldDB" id="A0A9J7LBK4"/>
<evidence type="ECO:0000313" key="7">
    <source>
        <dbReference type="RefSeq" id="XP_035679798.1"/>
    </source>
</evidence>
<dbReference type="GeneID" id="118418077"/>
<name>A0A9J7LBK4_BRAFL</name>
<organism evidence="6 7">
    <name type="scientific">Branchiostoma floridae</name>
    <name type="common">Florida lancelet</name>
    <name type="synonym">Amphioxus</name>
    <dbReference type="NCBI Taxonomy" id="7739"/>
    <lineage>
        <taxon>Eukaryota</taxon>
        <taxon>Metazoa</taxon>
        <taxon>Chordata</taxon>
        <taxon>Cephalochordata</taxon>
        <taxon>Leptocardii</taxon>
        <taxon>Amphioxiformes</taxon>
        <taxon>Branchiostomatidae</taxon>
        <taxon>Branchiostoma</taxon>
    </lineage>
</organism>
<feature type="region of interest" description="Disordered" evidence="4">
    <location>
        <begin position="498"/>
        <end position="522"/>
    </location>
</feature>
<dbReference type="EC" id="3.1.1.-" evidence="3"/>
<dbReference type="CDD" id="cd00312">
    <property type="entry name" value="Esterase_lipase"/>
    <property type="match status" value="1"/>
</dbReference>
<keyword evidence="2 3" id="KW-0378">Hydrolase</keyword>
<evidence type="ECO:0000256" key="4">
    <source>
        <dbReference type="SAM" id="MobiDB-lite"/>
    </source>
</evidence>
<evidence type="ECO:0000313" key="6">
    <source>
        <dbReference type="Proteomes" id="UP000001554"/>
    </source>
</evidence>
<sequence>MFILLTAASVLADDVSPVVTTASGKVRGTVQYTNDLPDKPVYTFKGIPYAAPPVGDLRFRASQPAVPWEGIRDASQLGPFCPQDNTIFSIFPVQMEQTSFSEDCLTLNVETPTMERDAGLPVLIWIHGGALIIGAGWVMPHASLASHQDVVVVSINYRVGVHGFLSTGDAHAPGNFGFLDQVQAMVWVQENIRNFGGDPDRVTIFGQSAGAASVCYHVVSPLSKGLFQRAISQSGVCQTVEVNPKPLPRAVMLAEVLNCDTKHTASMVACLREKSSGELITGHQLVMQKLNFEEVPFPPVVDTTFLPSHPNDLFDQGHTNHVDYLLGVNNHEYGYAVPLGVIPNYGQGMTKDKSLSTLKRTLNRAYPSSYHDDMITAVSTVYFDPDIPDDPMAIQHQFTLAAGDQLFVAPTVSIANKYAASGGNVYLYENQYAPSRLSAARPDWVGCDHVDDLYVMPGVAFLDVRTSDGELMAFNSDDRRISLDMMAYWANFARTGNPSDRTGGPADSPTVPEWPQYTPDNPAYMKLDVTSSADVGLKTEKMKLWNDVIPKLVAASGKD</sequence>
<dbReference type="SUPFAM" id="SSF53474">
    <property type="entry name" value="alpha/beta-Hydrolases"/>
    <property type="match status" value="1"/>
</dbReference>
<protein>
    <recommendedName>
        <fullName evidence="3">Carboxylic ester hydrolase</fullName>
        <ecNumber evidence="3">3.1.1.-</ecNumber>
    </recommendedName>
</protein>
<dbReference type="InterPro" id="IPR002018">
    <property type="entry name" value="CarbesteraseB"/>
</dbReference>
<dbReference type="InterPro" id="IPR029058">
    <property type="entry name" value="AB_hydrolase_fold"/>
</dbReference>
<dbReference type="PROSITE" id="PS00122">
    <property type="entry name" value="CARBOXYLESTERASE_B_1"/>
    <property type="match status" value="1"/>
</dbReference>
<proteinExistence type="inferred from homology"/>
<dbReference type="FunFam" id="3.40.50.1820:FF:000128">
    <property type="entry name" value="Carboxylic ester hydrolase"/>
    <property type="match status" value="1"/>
</dbReference>
<dbReference type="OrthoDB" id="3200163at2759"/>
<accession>A0A9J7LBK4</accession>